<gene>
    <name evidence="4" type="ORF">H2204_006073</name>
</gene>
<comment type="caution">
    <text evidence="4">The sequence shown here is derived from an EMBL/GenBank/DDBJ whole genome shotgun (WGS) entry which is preliminary data.</text>
</comment>
<dbReference type="PANTHER" id="PTHR42760">
    <property type="entry name" value="SHORT-CHAIN DEHYDROGENASES/REDUCTASES FAMILY MEMBER"/>
    <property type="match status" value="1"/>
</dbReference>
<dbReference type="InterPro" id="IPR036291">
    <property type="entry name" value="NAD(P)-bd_dom_sf"/>
</dbReference>
<dbReference type="AlphaFoldDB" id="A0AA39CZ66"/>
<evidence type="ECO:0000256" key="1">
    <source>
        <dbReference type="ARBA" id="ARBA00006484"/>
    </source>
</evidence>
<dbReference type="Gene3D" id="3.40.50.720">
    <property type="entry name" value="NAD(P)-binding Rossmann-like Domain"/>
    <property type="match status" value="1"/>
</dbReference>
<sequence>MSYDDLRGKTFIITGANSGQGRATALMLAEQGANLGLLDIVKPDDVVAEASKLKGGETLAFQVDVTNYSQVEEAVKTTSDRFGGIDGAANLAGTIGTQGWKGTGYSLNIIEDEDWDFMLGVNLNGVKNSIKAELKYIKDNGSIVNASSIAGQMGSATNAPYGAAKWGVIGLSKSAAQQGGARGIRVNAVAP</sequence>
<keyword evidence="5" id="KW-1185">Reference proteome</keyword>
<keyword evidence="2" id="KW-0521">NADP</keyword>
<dbReference type="CDD" id="cd05233">
    <property type="entry name" value="SDR_c"/>
    <property type="match status" value="1"/>
</dbReference>
<reference evidence="4" key="1">
    <citation type="submission" date="2022-10" db="EMBL/GenBank/DDBJ databases">
        <title>Culturing micro-colonial fungi from biological soil crusts in the Mojave desert and describing Neophaeococcomyces mojavensis, and introducing the new genera and species Taxawa tesnikishii.</title>
        <authorList>
            <person name="Kurbessoian T."/>
            <person name="Stajich J.E."/>
        </authorList>
    </citation>
    <scope>NUCLEOTIDE SEQUENCE</scope>
    <source>
        <strain evidence="4">TK_35</strain>
    </source>
</reference>
<dbReference type="GO" id="GO:0016616">
    <property type="term" value="F:oxidoreductase activity, acting on the CH-OH group of donors, NAD or NADP as acceptor"/>
    <property type="evidence" value="ECO:0007669"/>
    <property type="project" value="TreeGrafter"/>
</dbReference>
<dbReference type="PRINTS" id="PR00080">
    <property type="entry name" value="SDRFAMILY"/>
</dbReference>
<accession>A0AA39CZ66</accession>
<dbReference type="PROSITE" id="PS00061">
    <property type="entry name" value="ADH_SHORT"/>
    <property type="match status" value="1"/>
</dbReference>
<dbReference type="InterPro" id="IPR020904">
    <property type="entry name" value="Sc_DH/Rdtase_CS"/>
</dbReference>
<evidence type="ECO:0000256" key="2">
    <source>
        <dbReference type="ARBA" id="ARBA00022857"/>
    </source>
</evidence>
<dbReference type="Pfam" id="PF00106">
    <property type="entry name" value="adh_short"/>
    <property type="match status" value="1"/>
</dbReference>
<proteinExistence type="inferred from homology"/>
<protein>
    <submittedName>
        <fullName evidence="4">Uncharacterized protein</fullName>
    </submittedName>
</protein>
<dbReference type="GO" id="GO:0048038">
    <property type="term" value="F:quinone binding"/>
    <property type="evidence" value="ECO:0007669"/>
    <property type="project" value="TreeGrafter"/>
</dbReference>
<dbReference type="SUPFAM" id="SSF51735">
    <property type="entry name" value="NAD(P)-binding Rossmann-fold domains"/>
    <property type="match status" value="1"/>
</dbReference>
<evidence type="ECO:0000256" key="3">
    <source>
        <dbReference type="RuleBase" id="RU000363"/>
    </source>
</evidence>
<name>A0AA39CZ66_9EURO</name>
<dbReference type="PANTHER" id="PTHR42760:SF45">
    <property type="entry name" value="SHORT CHAIN DEHYDROGENASE_REDUCTASE FAMILY PROTEIN, PUTATIVE (AFU_ORTHOLOGUE AFUA_3G09150)-RELATED"/>
    <property type="match status" value="1"/>
</dbReference>
<evidence type="ECO:0000313" key="5">
    <source>
        <dbReference type="Proteomes" id="UP001172681"/>
    </source>
</evidence>
<comment type="similarity">
    <text evidence="1 3">Belongs to the short-chain dehydrogenases/reductases (SDR) family.</text>
</comment>
<dbReference type="Proteomes" id="UP001172681">
    <property type="component" value="Unassembled WGS sequence"/>
</dbReference>
<dbReference type="PRINTS" id="PR00081">
    <property type="entry name" value="GDHRDH"/>
</dbReference>
<dbReference type="EMBL" id="JAPDRN010000036">
    <property type="protein sequence ID" value="KAJ9634840.1"/>
    <property type="molecule type" value="Genomic_DNA"/>
</dbReference>
<organism evidence="4 5">
    <name type="scientific">Knufia peltigerae</name>
    <dbReference type="NCBI Taxonomy" id="1002370"/>
    <lineage>
        <taxon>Eukaryota</taxon>
        <taxon>Fungi</taxon>
        <taxon>Dikarya</taxon>
        <taxon>Ascomycota</taxon>
        <taxon>Pezizomycotina</taxon>
        <taxon>Eurotiomycetes</taxon>
        <taxon>Chaetothyriomycetidae</taxon>
        <taxon>Chaetothyriales</taxon>
        <taxon>Trichomeriaceae</taxon>
        <taxon>Knufia</taxon>
    </lineage>
</organism>
<evidence type="ECO:0000313" key="4">
    <source>
        <dbReference type="EMBL" id="KAJ9634840.1"/>
    </source>
</evidence>
<dbReference type="InterPro" id="IPR002347">
    <property type="entry name" value="SDR_fam"/>
</dbReference>
<dbReference type="GO" id="GO:0006633">
    <property type="term" value="P:fatty acid biosynthetic process"/>
    <property type="evidence" value="ECO:0007669"/>
    <property type="project" value="TreeGrafter"/>
</dbReference>